<organism evidence="1 2">
    <name type="scientific">Laribacter hongkongensis (strain HLHK9)</name>
    <dbReference type="NCBI Taxonomy" id="557598"/>
    <lineage>
        <taxon>Bacteria</taxon>
        <taxon>Pseudomonadati</taxon>
        <taxon>Pseudomonadota</taxon>
        <taxon>Betaproteobacteria</taxon>
        <taxon>Neisseriales</taxon>
        <taxon>Aquaspirillaceae</taxon>
        <taxon>Laribacter</taxon>
    </lineage>
</organism>
<dbReference type="InterPro" id="IPR006498">
    <property type="entry name" value="Tail_tube"/>
</dbReference>
<name>C1D841_LARHH</name>
<dbReference type="eggNOG" id="COG3498">
    <property type="taxonomic scope" value="Bacteria"/>
</dbReference>
<reference evidence="1 2" key="1">
    <citation type="journal article" date="2009" name="PLoS Genet.">
        <title>The complete genome and proteome of Laribacter hongkongensis reveal potential mechanisms for adaptations to different temperatures and habitats.</title>
        <authorList>
            <person name="Woo P.C."/>
            <person name="Lau S.K."/>
            <person name="Tse H."/>
            <person name="Teng J.L."/>
            <person name="Curreem S.O."/>
            <person name="Tsang A.K."/>
            <person name="Fan R.Y."/>
            <person name="Wong G.K."/>
            <person name="Huang Y."/>
            <person name="Loman N.J."/>
            <person name="Snyder L.A."/>
            <person name="Cai J.J."/>
            <person name="Huang J.D."/>
            <person name="Mak W."/>
            <person name="Pallen M.J."/>
            <person name="Lok S."/>
            <person name="Yuen K.Y."/>
        </authorList>
    </citation>
    <scope>NUCLEOTIDE SEQUENCE [LARGE SCALE GENOMIC DNA]</scope>
    <source>
        <strain evidence="1 2">HLHK9</strain>
    </source>
</reference>
<dbReference type="Proteomes" id="UP000002010">
    <property type="component" value="Chromosome"/>
</dbReference>
<dbReference type="RefSeq" id="WP_012697117.1">
    <property type="nucleotide sequence ID" value="NC_012559.1"/>
</dbReference>
<dbReference type="EMBL" id="CP001154">
    <property type="protein sequence ID" value="ACO74631.1"/>
    <property type="molecule type" value="Genomic_DNA"/>
</dbReference>
<gene>
    <name evidence="1" type="ordered locus">LHK_01645</name>
</gene>
<dbReference type="KEGG" id="lhk:LHK_01645"/>
<proteinExistence type="predicted"/>
<protein>
    <submittedName>
        <fullName evidence="1">Probable bacteriophage tail core protein</fullName>
    </submittedName>
</protein>
<dbReference type="AlphaFoldDB" id="C1D841"/>
<evidence type="ECO:0000313" key="2">
    <source>
        <dbReference type="Proteomes" id="UP000002010"/>
    </source>
</evidence>
<dbReference type="HOGENOM" id="CLU_130297_1_0_4"/>
<dbReference type="STRING" id="557598.LHK_01645"/>
<evidence type="ECO:0000313" key="1">
    <source>
        <dbReference type="EMBL" id="ACO74631.1"/>
    </source>
</evidence>
<dbReference type="NCBIfam" id="TIGR01611">
    <property type="entry name" value="tail_tube"/>
    <property type="match status" value="1"/>
</dbReference>
<accession>C1D841</accession>
<dbReference type="Pfam" id="PF04985">
    <property type="entry name" value="Phage_tube"/>
    <property type="match status" value="1"/>
</dbReference>
<sequence>MILEAVRDGVVYLNGTSYLGVVDEIKLPEIQFRTTDRKPTGGLGVIELQGGLDKLEAEIKWTSIDYKLAGALLARGKSNQLMIRSDQQSFDGAGSLSKERALVTHMTVQTKSLALGEHKGGDPSEMPSKFIVHAVKQTVDGEPIIEIDVINQIFKTGGIDLLANWRRILGI</sequence>
<keyword evidence="2" id="KW-1185">Reference proteome</keyword>